<organism evidence="1 2">
    <name type="scientific">Canavalia gladiata</name>
    <name type="common">Sword bean</name>
    <name type="synonym">Dolichos gladiatus</name>
    <dbReference type="NCBI Taxonomy" id="3824"/>
    <lineage>
        <taxon>Eukaryota</taxon>
        <taxon>Viridiplantae</taxon>
        <taxon>Streptophyta</taxon>
        <taxon>Embryophyta</taxon>
        <taxon>Tracheophyta</taxon>
        <taxon>Spermatophyta</taxon>
        <taxon>Magnoliopsida</taxon>
        <taxon>eudicotyledons</taxon>
        <taxon>Gunneridae</taxon>
        <taxon>Pentapetalae</taxon>
        <taxon>rosids</taxon>
        <taxon>fabids</taxon>
        <taxon>Fabales</taxon>
        <taxon>Fabaceae</taxon>
        <taxon>Papilionoideae</taxon>
        <taxon>50 kb inversion clade</taxon>
        <taxon>NPAAA clade</taxon>
        <taxon>indigoferoid/millettioid clade</taxon>
        <taxon>Phaseoleae</taxon>
        <taxon>Canavalia</taxon>
    </lineage>
</organism>
<dbReference type="AlphaFoldDB" id="A0AAN9MV48"/>
<reference evidence="1 2" key="1">
    <citation type="submission" date="2024-01" db="EMBL/GenBank/DDBJ databases">
        <title>The genomes of 5 underutilized Papilionoideae crops provide insights into root nodulation and disease resistanc.</title>
        <authorList>
            <person name="Jiang F."/>
        </authorList>
    </citation>
    <scope>NUCLEOTIDE SEQUENCE [LARGE SCALE GENOMIC DNA]</scope>
    <source>
        <strain evidence="1">LVBAO_FW01</strain>
        <tissue evidence="1">Leaves</tissue>
    </source>
</reference>
<keyword evidence="2" id="KW-1185">Reference proteome</keyword>
<evidence type="ECO:0000313" key="1">
    <source>
        <dbReference type="EMBL" id="KAK7361590.1"/>
    </source>
</evidence>
<protein>
    <submittedName>
        <fullName evidence="1">Uncharacterized protein</fullName>
    </submittedName>
</protein>
<accession>A0AAN9MV48</accession>
<name>A0AAN9MV48_CANGL</name>
<evidence type="ECO:0000313" key="2">
    <source>
        <dbReference type="Proteomes" id="UP001367508"/>
    </source>
</evidence>
<gene>
    <name evidence="1" type="ORF">VNO77_03660</name>
</gene>
<dbReference type="EMBL" id="JAYMYQ010000001">
    <property type="protein sequence ID" value="KAK7361590.1"/>
    <property type="molecule type" value="Genomic_DNA"/>
</dbReference>
<dbReference type="Proteomes" id="UP001367508">
    <property type="component" value="Unassembled WGS sequence"/>
</dbReference>
<comment type="caution">
    <text evidence="1">The sequence shown here is derived from an EMBL/GenBank/DDBJ whole genome shotgun (WGS) entry which is preliminary data.</text>
</comment>
<sequence length="193" mass="21632">MNILKGPSPRRIYLEREGSRLRDWLKAMHSHDLSYVPWLYWATTYDRVLVQERGMGGLDPGCKGSSDDSPTRPILWLDVGHVGHWSCTFVGAGFAGAVIDWDSMVDQRISSRVMRVTSKGYPLYFQYIQDSSTTSNDAVRGHVRERFDLGIVHACWPAKGDDVLDTLVCMADPPPAPLEEMVSITTHASPQHS</sequence>
<proteinExistence type="predicted"/>